<name>A0ABQ7UY54_SOLTU</name>
<feature type="compositionally biased region" description="Basic and acidic residues" evidence="1">
    <location>
        <begin position="50"/>
        <end position="62"/>
    </location>
</feature>
<proteinExistence type="predicted"/>
<feature type="region of interest" description="Disordered" evidence="1">
    <location>
        <begin position="25"/>
        <end position="149"/>
    </location>
</feature>
<evidence type="ECO:0000313" key="3">
    <source>
        <dbReference type="Proteomes" id="UP000826656"/>
    </source>
</evidence>
<feature type="region of interest" description="Disordered" evidence="1">
    <location>
        <begin position="165"/>
        <end position="201"/>
    </location>
</feature>
<dbReference type="EMBL" id="JAIVGD010000018">
    <property type="protein sequence ID" value="KAH0755680.1"/>
    <property type="molecule type" value="Genomic_DNA"/>
</dbReference>
<protein>
    <submittedName>
        <fullName evidence="2">Uncharacterized protein</fullName>
    </submittedName>
</protein>
<keyword evidence="3" id="KW-1185">Reference proteome</keyword>
<evidence type="ECO:0000313" key="2">
    <source>
        <dbReference type="EMBL" id="KAH0755680.1"/>
    </source>
</evidence>
<feature type="compositionally biased region" description="Polar residues" evidence="1">
    <location>
        <begin position="92"/>
        <end position="103"/>
    </location>
</feature>
<gene>
    <name evidence="2" type="ORF">KY290_025950</name>
</gene>
<evidence type="ECO:0000256" key="1">
    <source>
        <dbReference type="SAM" id="MobiDB-lite"/>
    </source>
</evidence>
<sequence>MPRNNQVITDENVHGKTQVDQAVAAKQNQEWTMPKTKEQAKNSMANQHNNGEKVIWKVKDNNNPKNNTIQQSKEDGRNQQNISSMEAGKSVNLDQNPNTKFLPNNQNNNQNEHEKGDSLVQASREGKVAQQEKNIHNDHNQMSFRIPPPIKISSNFDVCRPVQQKTSQNNLEQNLQKPPVNNSINRNNNLQIPDPAPPPPL</sequence>
<feature type="compositionally biased region" description="Polar residues" evidence="1">
    <location>
        <begin position="165"/>
        <end position="180"/>
    </location>
</feature>
<dbReference type="Proteomes" id="UP000826656">
    <property type="component" value="Unassembled WGS sequence"/>
</dbReference>
<organism evidence="2 3">
    <name type="scientific">Solanum tuberosum</name>
    <name type="common">Potato</name>
    <dbReference type="NCBI Taxonomy" id="4113"/>
    <lineage>
        <taxon>Eukaryota</taxon>
        <taxon>Viridiplantae</taxon>
        <taxon>Streptophyta</taxon>
        <taxon>Embryophyta</taxon>
        <taxon>Tracheophyta</taxon>
        <taxon>Spermatophyta</taxon>
        <taxon>Magnoliopsida</taxon>
        <taxon>eudicotyledons</taxon>
        <taxon>Gunneridae</taxon>
        <taxon>Pentapetalae</taxon>
        <taxon>asterids</taxon>
        <taxon>lamiids</taxon>
        <taxon>Solanales</taxon>
        <taxon>Solanaceae</taxon>
        <taxon>Solanoideae</taxon>
        <taxon>Solaneae</taxon>
        <taxon>Solanum</taxon>
    </lineage>
</organism>
<accession>A0ABQ7UY54</accession>
<comment type="caution">
    <text evidence="2">The sequence shown here is derived from an EMBL/GenBank/DDBJ whole genome shotgun (WGS) entry which is preliminary data.</text>
</comment>
<reference evidence="2 3" key="1">
    <citation type="journal article" date="2021" name="bioRxiv">
        <title>Chromosome-scale and haplotype-resolved genome assembly of a tetraploid potato cultivar.</title>
        <authorList>
            <person name="Sun H."/>
            <person name="Jiao W.-B."/>
            <person name="Krause K."/>
            <person name="Campoy J.A."/>
            <person name="Goel M."/>
            <person name="Folz-Donahue K."/>
            <person name="Kukat C."/>
            <person name="Huettel B."/>
            <person name="Schneeberger K."/>
        </authorList>
    </citation>
    <scope>NUCLEOTIDE SEQUENCE [LARGE SCALE GENOMIC DNA]</scope>
    <source>
        <strain evidence="2">SolTubOtavaFocal</strain>
        <tissue evidence="2">Leaves</tissue>
    </source>
</reference>